<evidence type="ECO:0000256" key="9">
    <source>
        <dbReference type="SAM" id="MobiDB-lite"/>
    </source>
</evidence>
<dbReference type="GO" id="GO:0016020">
    <property type="term" value="C:membrane"/>
    <property type="evidence" value="ECO:0007669"/>
    <property type="project" value="UniProtKB-SubCell"/>
</dbReference>
<dbReference type="Gene3D" id="1.20.5.340">
    <property type="match status" value="1"/>
</dbReference>
<keyword evidence="11" id="KW-1185">Reference proteome</keyword>
<dbReference type="EC" id="2.5.1.141" evidence="10"/>
<dbReference type="PANTHER" id="PTHR14360:SF12">
    <property type="entry name" value="MOZ PROTEIN REPRESENTS A CHROMATIN-ASSOCIATED ACETYLTRANSFERASE"/>
    <property type="match status" value="1"/>
</dbReference>
<keyword evidence="3" id="KW-0812">Transmembrane</keyword>
<evidence type="ECO:0000256" key="7">
    <source>
        <dbReference type="ARBA" id="ARBA00023136"/>
    </source>
</evidence>
<name>A0AAF0ERC5_9BASI</name>
<keyword evidence="5 8" id="KW-0175">Coiled coil</keyword>
<dbReference type="EMBL" id="CP119879">
    <property type="protein sequence ID" value="WFD35181.1"/>
    <property type="molecule type" value="Genomic_DNA"/>
</dbReference>
<evidence type="ECO:0000256" key="8">
    <source>
        <dbReference type="SAM" id="Coils"/>
    </source>
</evidence>
<proteinExistence type="predicted"/>
<reference evidence="10" key="1">
    <citation type="submission" date="2023-03" db="EMBL/GenBank/DDBJ databases">
        <title>Mating type loci evolution in Malassezia.</title>
        <authorList>
            <person name="Coelho M.A."/>
        </authorList>
    </citation>
    <scope>NUCLEOTIDE SEQUENCE</scope>
    <source>
        <strain evidence="10">CBS 11721</strain>
    </source>
</reference>
<evidence type="ECO:0000313" key="11">
    <source>
        <dbReference type="Proteomes" id="UP001219933"/>
    </source>
</evidence>
<evidence type="ECO:0000256" key="3">
    <source>
        <dbReference type="ARBA" id="ARBA00022692"/>
    </source>
</evidence>
<accession>A0AAF0ERC5</accession>
<keyword evidence="6" id="KW-0496">Mitochondrion</keyword>
<feature type="compositionally biased region" description="Low complexity" evidence="9">
    <location>
        <begin position="104"/>
        <end position="142"/>
    </location>
</feature>
<keyword evidence="7" id="KW-0472">Membrane</keyword>
<keyword evidence="4" id="KW-1133">Transmembrane helix</keyword>
<feature type="region of interest" description="Disordered" evidence="9">
    <location>
        <begin position="26"/>
        <end position="58"/>
    </location>
</feature>
<dbReference type="PANTHER" id="PTHR14360">
    <property type="entry name" value="PROTEIN FMP32, MITOCHONDRIAL"/>
    <property type="match status" value="1"/>
</dbReference>
<gene>
    <name evidence="10" type="primary">COX10_2</name>
    <name evidence="10" type="ORF">MCUN1_002031</name>
</gene>
<evidence type="ECO:0000313" key="10">
    <source>
        <dbReference type="EMBL" id="WFD35181.1"/>
    </source>
</evidence>
<evidence type="ECO:0000256" key="4">
    <source>
        <dbReference type="ARBA" id="ARBA00022989"/>
    </source>
</evidence>
<feature type="compositionally biased region" description="Basic and acidic residues" evidence="9">
    <location>
        <begin position="30"/>
        <end position="42"/>
    </location>
</feature>
<feature type="region of interest" description="Disordered" evidence="9">
    <location>
        <begin position="378"/>
        <end position="437"/>
    </location>
</feature>
<keyword evidence="10" id="KW-0808">Transferase</keyword>
<dbReference type="GO" id="GO:0005739">
    <property type="term" value="C:mitochondrion"/>
    <property type="evidence" value="ECO:0007669"/>
    <property type="project" value="UniProtKB-SubCell"/>
</dbReference>
<evidence type="ECO:0000256" key="5">
    <source>
        <dbReference type="ARBA" id="ARBA00023054"/>
    </source>
</evidence>
<organism evidence="10 11">
    <name type="scientific">Malassezia cuniculi</name>
    <dbReference type="NCBI Taxonomy" id="948313"/>
    <lineage>
        <taxon>Eukaryota</taxon>
        <taxon>Fungi</taxon>
        <taxon>Dikarya</taxon>
        <taxon>Basidiomycota</taxon>
        <taxon>Ustilaginomycotina</taxon>
        <taxon>Malasseziomycetes</taxon>
        <taxon>Malasseziales</taxon>
        <taxon>Malasseziaceae</taxon>
        <taxon>Malassezia</taxon>
    </lineage>
</organism>
<sequence>MPVYGIARIVRNARLVVRAPTALRYYSRPPSKDAPREPREKNPSPPDDNAIGPLVSSTAEDLLKQRFLHAQNKSAGSSLAIGGSGLPSEMPKVFRNRNPDNTLDNTAAASQTTSSASSSTNSNTDNNNNSSTDGSSDSSADAPHGTLPTPESAFSPEMLSDTNFLPGLQFASGNLMRTKRYHPSLYQPPFDTYKFVKRLEDGGWTNKKPNAERPHDPAETIMEATRALLDQKGSEVLRENMDKSDLDNQLYFFSAALSELRTDVTVRARNDVAALRSLAALLQREVDGLEQKMQADVERLKHDIQVEMNHRKNETKGDQNNLEQEIQDLNNRFTIFLSDLRTEIEQSIKWDATRRALALVFGIVAILVCTLALADHLSQPEEEEPPRTPARTRTSQPERRPVRRPSVDAESEEYVPPKSAEEWGLLPRYDTDEGRFV</sequence>
<dbReference type="InterPro" id="IPR024461">
    <property type="entry name" value="CCDC90-like"/>
</dbReference>
<protein>
    <submittedName>
        <fullName evidence="10">Heme o synthase</fullName>
        <ecNumber evidence="10">2.5.1.141</ecNumber>
    </submittedName>
</protein>
<dbReference type="GO" id="GO:0008495">
    <property type="term" value="F:protoheme IX farnesyltransferase activity"/>
    <property type="evidence" value="ECO:0007669"/>
    <property type="project" value="UniProtKB-EC"/>
</dbReference>
<dbReference type="Pfam" id="PF07798">
    <property type="entry name" value="CCDC90-like"/>
    <property type="match status" value="1"/>
</dbReference>
<evidence type="ECO:0000256" key="2">
    <source>
        <dbReference type="ARBA" id="ARBA00004370"/>
    </source>
</evidence>
<feature type="region of interest" description="Disordered" evidence="9">
    <location>
        <begin position="73"/>
        <end position="160"/>
    </location>
</feature>
<feature type="coiled-coil region" evidence="8">
    <location>
        <begin position="272"/>
        <end position="332"/>
    </location>
</feature>
<dbReference type="AlphaFoldDB" id="A0AAF0ERC5"/>
<dbReference type="Proteomes" id="UP001219933">
    <property type="component" value="Chromosome 3"/>
</dbReference>
<evidence type="ECO:0000256" key="6">
    <source>
        <dbReference type="ARBA" id="ARBA00023128"/>
    </source>
</evidence>
<evidence type="ECO:0000256" key="1">
    <source>
        <dbReference type="ARBA" id="ARBA00004173"/>
    </source>
</evidence>
<comment type="subcellular location">
    <subcellularLocation>
        <location evidence="2">Membrane</location>
    </subcellularLocation>
    <subcellularLocation>
        <location evidence="1">Mitochondrion</location>
    </subcellularLocation>
</comment>